<evidence type="ECO:0000256" key="1">
    <source>
        <dbReference type="ARBA" id="ARBA00004651"/>
    </source>
</evidence>
<dbReference type="RefSeq" id="WP_096399888.1">
    <property type="nucleotide sequence ID" value="NZ_AP017368.1"/>
</dbReference>
<feature type="transmembrane region" description="Helical" evidence="6">
    <location>
        <begin position="179"/>
        <end position="200"/>
    </location>
</feature>
<protein>
    <submittedName>
        <fullName evidence="7">H+-translocating [NiFe] hydrogenase complex, small subunit EchC</fullName>
    </submittedName>
</protein>
<accession>A0A1J1E4I9</accession>
<feature type="transmembrane region" description="Helical" evidence="6">
    <location>
        <begin position="93"/>
        <end position="115"/>
    </location>
</feature>
<dbReference type="PANTHER" id="PTHR38601:SF1">
    <property type="entry name" value="HYDROGENASE-4 COMPONENT E"/>
    <property type="match status" value="1"/>
</dbReference>
<dbReference type="EMBL" id="AP017368">
    <property type="protein sequence ID" value="BAV92376.1"/>
    <property type="molecule type" value="Genomic_DNA"/>
</dbReference>
<dbReference type="PANTHER" id="PTHR38601">
    <property type="entry name" value="HYDROGENASE-4 COMPONENT E"/>
    <property type="match status" value="1"/>
</dbReference>
<feature type="transmembrane region" description="Helical" evidence="6">
    <location>
        <begin position="33"/>
        <end position="54"/>
    </location>
</feature>
<proteinExistence type="predicted"/>
<evidence type="ECO:0000256" key="5">
    <source>
        <dbReference type="ARBA" id="ARBA00023136"/>
    </source>
</evidence>
<dbReference type="InterPro" id="IPR038730">
    <property type="entry name" value="HyfE-like"/>
</dbReference>
<reference evidence="7 8" key="1">
    <citation type="journal article" date="2017" name="ISME J.">
        <title>Genome of 'Ca. Desulfovibrio trichonymphae', an H2-oxidizing bacterium in a tripartite symbiotic system within a protist cell in the termite gut.</title>
        <authorList>
            <person name="Kuwahara H."/>
            <person name="Yuki M."/>
            <person name="Izawa K."/>
            <person name="Ohkuma M."/>
            <person name="Hongoh Y."/>
        </authorList>
    </citation>
    <scope>NUCLEOTIDE SEQUENCE [LARGE SCALE GENOMIC DNA]</scope>
    <source>
        <strain evidence="7 8">Rs-N31</strain>
    </source>
</reference>
<evidence type="ECO:0000256" key="2">
    <source>
        <dbReference type="ARBA" id="ARBA00022475"/>
    </source>
</evidence>
<evidence type="ECO:0000256" key="6">
    <source>
        <dbReference type="SAM" id="Phobius"/>
    </source>
</evidence>
<evidence type="ECO:0000256" key="3">
    <source>
        <dbReference type="ARBA" id="ARBA00022692"/>
    </source>
</evidence>
<feature type="transmembrane region" description="Helical" evidence="6">
    <location>
        <begin position="6"/>
        <end position="26"/>
    </location>
</feature>
<dbReference type="GO" id="GO:0005886">
    <property type="term" value="C:plasma membrane"/>
    <property type="evidence" value="ECO:0007669"/>
    <property type="project" value="UniProtKB-SubCell"/>
</dbReference>
<feature type="transmembrane region" description="Helical" evidence="6">
    <location>
        <begin position="60"/>
        <end position="81"/>
    </location>
</feature>
<feature type="transmembrane region" description="Helical" evidence="6">
    <location>
        <begin position="127"/>
        <end position="146"/>
    </location>
</feature>
<dbReference type="KEGG" id="dtr:RSDT_0864"/>
<comment type="subcellular location">
    <subcellularLocation>
        <location evidence="1">Cell membrane</location>
        <topology evidence="1">Multi-pass membrane protein</topology>
    </subcellularLocation>
</comment>
<keyword evidence="5 6" id="KW-0472">Membrane</keyword>
<name>A0A1J1E4I9_9BACT</name>
<dbReference type="AlphaFoldDB" id="A0A1J1E4I9"/>
<organism evidence="7 8">
    <name type="scientific">Candidatus Desulfovibrio trichonymphae</name>
    <dbReference type="NCBI Taxonomy" id="1725232"/>
    <lineage>
        <taxon>Bacteria</taxon>
        <taxon>Pseudomonadati</taxon>
        <taxon>Thermodesulfobacteriota</taxon>
        <taxon>Desulfovibrionia</taxon>
        <taxon>Desulfovibrionales</taxon>
        <taxon>Desulfovibrionaceae</taxon>
        <taxon>Desulfovibrio</taxon>
    </lineage>
</organism>
<keyword evidence="2" id="KW-1003">Cell membrane</keyword>
<evidence type="ECO:0000313" key="8">
    <source>
        <dbReference type="Proteomes" id="UP000242645"/>
    </source>
</evidence>
<feature type="transmembrane region" description="Helical" evidence="6">
    <location>
        <begin position="153"/>
        <end position="173"/>
    </location>
</feature>
<keyword evidence="4 6" id="KW-1133">Transmembrane helix</keyword>
<evidence type="ECO:0000313" key="7">
    <source>
        <dbReference type="EMBL" id="BAV92376.1"/>
    </source>
</evidence>
<keyword evidence="8" id="KW-1185">Reference proteome</keyword>
<keyword evidence="3 6" id="KW-0812">Transmembrane</keyword>
<dbReference type="Proteomes" id="UP000242645">
    <property type="component" value="Chromosome"/>
</dbReference>
<evidence type="ECO:0000256" key="4">
    <source>
        <dbReference type="ARBA" id="ARBA00022989"/>
    </source>
</evidence>
<sequence length="220" mass="23823">MTVLPVAGNVLEMLLGLVIISDFCLLGAERSRLCIRLIALQGVILGFMPVFAAGDGMTPWFAVAVAVFFVIKGGMLPLLLWHTYKKLHPRAPGASYLGNTASVLLGLAAFAFSLWLNSRLGIAANHLFSHVFPTAFATIFSGLLLITSRRIALAQIFGYLVMENGIYLLGAPMAQESALWLEFSILMDILVAAFVMGVALTHINRAFDSTDVECFASLRD</sequence>
<dbReference type="OrthoDB" id="5298295at2"/>
<gene>
    <name evidence="7" type="primary">echC</name>
    <name evidence="7" type="ORF">RSDT_0864</name>
</gene>